<evidence type="ECO:0000256" key="2">
    <source>
        <dbReference type="ARBA" id="ARBA00022898"/>
    </source>
</evidence>
<dbReference type="InterPro" id="IPR000277">
    <property type="entry name" value="Cys/Met-Metab_PyrdxlP-dep_enz"/>
</dbReference>
<dbReference type="PIRSF" id="PIRSF001434">
    <property type="entry name" value="CGS"/>
    <property type="match status" value="1"/>
</dbReference>
<evidence type="ECO:0000313" key="6">
    <source>
        <dbReference type="EMBL" id="TRW16881.1"/>
    </source>
</evidence>
<comment type="cofactor">
    <cofactor evidence="1 4">
        <name>pyridoxal 5'-phosphate</name>
        <dbReference type="ChEBI" id="CHEBI:597326"/>
    </cofactor>
</comment>
<dbReference type="GO" id="GO:0005737">
    <property type="term" value="C:cytoplasm"/>
    <property type="evidence" value="ECO:0007669"/>
    <property type="project" value="TreeGrafter"/>
</dbReference>
<evidence type="ECO:0000256" key="4">
    <source>
        <dbReference type="RuleBase" id="RU362118"/>
    </source>
</evidence>
<dbReference type="AlphaFoldDB" id="A0A552UFA6"/>
<dbReference type="Gene3D" id="3.90.1150.10">
    <property type="entry name" value="Aspartate Aminotransferase, domain 1"/>
    <property type="match status" value="1"/>
</dbReference>
<evidence type="ECO:0000256" key="3">
    <source>
        <dbReference type="PIRSR" id="PIRSR001434-2"/>
    </source>
</evidence>
<dbReference type="Gene3D" id="3.40.640.10">
    <property type="entry name" value="Type I PLP-dependent aspartate aminotransferase-like (Major domain)"/>
    <property type="match status" value="1"/>
</dbReference>
<dbReference type="Pfam" id="PF01053">
    <property type="entry name" value="Cys_Met_Meta_PP"/>
    <property type="match status" value="1"/>
</dbReference>
<dbReference type="EMBL" id="VJWA01000001">
    <property type="protein sequence ID" value="TRW16881.1"/>
    <property type="molecule type" value="Genomic_DNA"/>
</dbReference>
<dbReference type="SUPFAM" id="SSF53383">
    <property type="entry name" value="PLP-dependent transferases"/>
    <property type="match status" value="1"/>
</dbReference>
<dbReference type="PROSITE" id="PS00868">
    <property type="entry name" value="CYS_MET_METAB_PP"/>
    <property type="match status" value="1"/>
</dbReference>
<dbReference type="InterPro" id="IPR015421">
    <property type="entry name" value="PyrdxlP-dep_Trfase_major"/>
</dbReference>
<evidence type="ECO:0000313" key="7">
    <source>
        <dbReference type="Proteomes" id="UP000317894"/>
    </source>
</evidence>
<dbReference type="NCBIfam" id="NF005455">
    <property type="entry name" value="PRK07049.1"/>
    <property type="match status" value="1"/>
</dbReference>
<dbReference type="PANTHER" id="PTHR11808:SF86">
    <property type="entry name" value="METHIONINE GAMMA-LYASE"/>
    <property type="match status" value="1"/>
</dbReference>
<proteinExistence type="inferred from homology"/>
<dbReference type="InterPro" id="IPR015422">
    <property type="entry name" value="PyrdxlP-dep_Trfase_small"/>
</dbReference>
<comment type="similarity">
    <text evidence="4">Belongs to the trans-sulfuration enzymes family.</text>
</comment>
<name>A0A552UFA6_9SPHN</name>
<dbReference type="GO" id="GO:0019346">
    <property type="term" value="P:transsulfuration"/>
    <property type="evidence" value="ECO:0007669"/>
    <property type="project" value="InterPro"/>
</dbReference>
<dbReference type="Proteomes" id="UP000317894">
    <property type="component" value="Unassembled WGS sequence"/>
</dbReference>
<dbReference type="GO" id="GO:0030170">
    <property type="term" value="F:pyridoxal phosphate binding"/>
    <property type="evidence" value="ECO:0007669"/>
    <property type="project" value="InterPro"/>
</dbReference>
<feature type="region of interest" description="Disordered" evidence="5">
    <location>
        <begin position="1"/>
        <end position="26"/>
    </location>
</feature>
<reference evidence="6 7" key="1">
    <citation type="submission" date="2019-07" db="EMBL/GenBank/DDBJ databases">
        <title>Novel species isolated from glacier.</title>
        <authorList>
            <person name="Liu Q."/>
            <person name="Xin Y.-H."/>
        </authorList>
    </citation>
    <scope>NUCLEOTIDE SEQUENCE [LARGE SCALE GENOMIC DNA]</scope>
    <source>
        <strain evidence="6 7">LB1R16</strain>
    </source>
</reference>
<dbReference type="InterPro" id="IPR015424">
    <property type="entry name" value="PyrdxlP-dep_Trfase"/>
</dbReference>
<comment type="caution">
    <text evidence="6">The sequence shown here is derived from an EMBL/GenBank/DDBJ whole genome shotgun (WGS) entry which is preliminary data.</text>
</comment>
<sequence>MTDTPDEADLTGVPGRRRKVAQQARSIGNRKLHPSTLMMGYGFDPTLSEGSLKPPIFLTSTFVFESAADGKRFFEGVTGVRPGGSEGLVYGRFNGPNQEILEQRLALWEDAEEALAFSSGMSAIATTFLALVKPGDVIVHSAPLYAATETLIGRILGKLGVTWLDFPAGATQPEIEAVMHAAKAKGRIAAIYLESPANPTNALVDVEAVRDARAAVLGGGDDLPPIIIDNTFLGPIWAQPGRQGADLVIYSLTKYVGGHSDLVAGGCVGSKAALLPVRMMRNTIGTITDPHTAWMLLRSLETLELRMSRAGENAATVCAFLRDHPKVERVGYLGFLEPGSRQHDIYTRHCLGAGSTFSVIVKGGEAEAFRLLDNLRLVKLAVSLGGTESLASHPAAMTHLSVPPARKAELGITDSLVRVSIGVENAQDLVADFERALDAV</sequence>
<keyword evidence="7" id="KW-1185">Reference proteome</keyword>
<protein>
    <submittedName>
        <fullName evidence="6">Cystathionine gamma-synthase family protein</fullName>
    </submittedName>
</protein>
<feature type="modified residue" description="N6-(pyridoxal phosphate)lysine" evidence="3">
    <location>
        <position position="254"/>
    </location>
</feature>
<keyword evidence="2 3" id="KW-0663">Pyridoxal phosphate</keyword>
<accession>A0A552UFA6</accession>
<evidence type="ECO:0000256" key="1">
    <source>
        <dbReference type="ARBA" id="ARBA00001933"/>
    </source>
</evidence>
<gene>
    <name evidence="6" type="ORF">FMM06_01340</name>
</gene>
<dbReference type="GO" id="GO:0016846">
    <property type="term" value="F:carbon-sulfur lyase activity"/>
    <property type="evidence" value="ECO:0007669"/>
    <property type="project" value="TreeGrafter"/>
</dbReference>
<organism evidence="6 7">
    <name type="scientific">Glacieibacterium frigidum</name>
    <dbReference type="NCBI Taxonomy" id="2593303"/>
    <lineage>
        <taxon>Bacteria</taxon>
        <taxon>Pseudomonadati</taxon>
        <taxon>Pseudomonadota</taxon>
        <taxon>Alphaproteobacteria</taxon>
        <taxon>Sphingomonadales</taxon>
        <taxon>Sphingosinicellaceae</taxon>
        <taxon>Glacieibacterium</taxon>
    </lineage>
</organism>
<evidence type="ECO:0000256" key="5">
    <source>
        <dbReference type="SAM" id="MobiDB-lite"/>
    </source>
</evidence>
<dbReference type="OrthoDB" id="9805807at2"/>
<dbReference type="FunFam" id="3.40.640.10:FF:000046">
    <property type="entry name" value="Cystathionine gamma-lyase"/>
    <property type="match status" value="1"/>
</dbReference>
<dbReference type="InterPro" id="IPR054542">
    <property type="entry name" value="Cys_met_metab_PP"/>
</dbReference>
<dbReference type="RefSeq" id="WP_143554425.1">
    <property type="nucleotide sequence ID" value="NZ_VJWA01000001.1"/>
</dbReference>
<dbReference type="PANTHER" id="PTHR11808">
    <property type="entry name" value="TRANS-SULFURATION ENZYME FAMILY MEMBER"/>
    <property type="match status" value="1"/>
</dbReference>
<dbReference type="CDD" id="cd00614">
    <property type="entry name" value="CGS_like"/>
    <property type="match status" value="1"/>
</dbReference>